<evidence type="ECO:0000313" key="4">
    <source>
        <dbReference type="Proteomes" id="UP000233524"/>
    </source>
</evidence>
<dbReference type="InterPro" id="IPR011009">
    <property type="entry name" value="Kinase-like_dom_sf"/>
</dbReference>
<dbReference type="GO" id="GO:0051598">
    <property type="term" value="P:meiotic recombination checkpoint signaling"/>
    <property type="evidence" value="ECO:0007669"/>
    <property type="project" value="TreeGrafter"/>
</dbReference>
<evidence type="ECO:0000256" key="1">
    <source>
        <dbReference type="SAM" id="MobiDB-lite"/>
    </source>
</evidence>
<dbReference type="InterPro" id="IPR008271">
    <property type="entry name" value="Ser/Thr_kinase_AS"/>
</dbReference>
<dbReference type="PANTHER" id="PTHR44167">
    <property type="entry name" value="OVARIAN-SPECIFIC SERINE/THREONINE-PROTEIN KINASE LOK-RELATED"/>
    <property type="match status" value="1"/>
</dbReference>
<dbReference type="InParanoid" id="A0A2N3NCC0"/>
<dbReference type="GO" id="GO:0004674">
    <property type="term" value="F:protein serine/threonine kinase activity"/>
    <property type="evidence" value="ECO:0007669"/>
    <property type="project" value="TreeGrafter"/>
</dbReference>
<dbReference type="PROSITE" id="PS00108">
    <property type="entry name" value="PROTEIN_KINASE_ST"/>
    <property type="match status" value="1"/>
</dbReference>
<reference evidence="3 4" key="1">
    <citation type="journal article" date="2017" name="G3 (Bethesda)">
        <title>First Draft Genome Sequence of the Pathogenic Fungus Lomentospora prolificans (Formerly Scedosporium prolificans).</title>
        <authorList>
            <person name="Luo R."/>
            <person name="Zimin A."/>
            <person name="Workman R."/>
            <person name="Fan Y."/>
            <person name="Pertea G."/>
            <person name="Grossman N."/>
            <person name="Wear M.P."/>
            <person name="Jia B."/>
            <person name="Miller H."/>
            <person name="Casadevall A."/>
            <person name="Timp W."/>
            <person name="Zhang S.X."/>
            <person name="Salzberg S.L."/>
        </authorList>
    </citation>
    <scope>NUCLEOTIDE SEQUENCE [LARGE SCALE GENOMIC DNA]</scope>
    <source>
        <strain evidence="3 4">JHH-5317</strain>
    </source>
</reference>
<dbReference type="Proteomes" id="UP000233524">
    <property type="component" value="Unassembled WGS sequence"/>
</dbReference>
<dbReference type="PANTHER" id="PTHR44167:SF29">
    <property type="entry name" value="SERINE_THREONINE PROTEIN KINASE-43"/>
    <property type="match status" value="1"/>
</dbReference>
<dbReference type="SMART" id="SM00220">
    <property type="entry name" value="S_TKc"/>
    <property type="match status" value="1"/>
</dbReference>
<accession>A0A2N3NCC0</accession>
<gene>
    <name evidence="3" type="ORF">jhhlp_004672</name>
</gene>
<dbReference type="AlphaFoldDB" id="A0A2N3NCC0"/>
<protein>
    <recommendedName>
        <fullName evidence="2">Protein kinase domain-containing protein</fullName>
    </recommendedName>
</protein>
<dbReference type="SUPFAM" id="SSF56112">
    <property type="entry name" value="Protein kinase-like (PK-like)"/>
    <property type="match status" value="1"/>
</dbReference>
<dbReference type="GO" id="GO:0005634">
    <property type="term" value="C:nucleus"/>
    <property type="evidence" value="ECO:0007669"/>
    <property type="project" value="TreeGrafter"/>
</dbReference>
<name>A0A2N3NCC0_9PEZI</name>
<evidence type="ECO:0000259" key="2">
    <source>
        <dbReference type="PROSITE" id="PS50011"/>
    </source>
</evidence>
<feature type="region of interest" description="Disordered" evidence="1">
    <location>
        <begin position="548"/>
        <end position="597"/>
    </location>
</feature>
<dbReference type="GO" id="GO:0005737">
    <property type="term" value="C:cytoplasm"/>
    <property type="evidence" value="ECO:0007669"/>
    <property type="project" value="TreeGrafter"/>
</dbReference>
<dbReference type="STRING" id="41688.A0A2N3NCC0"/>
<dbReference type="GO" id="GO:0005524">
    <property type="term" value="F:ATP binding"/>
    <property type="evidence" value="ECO:0007669"/>
    <property type="project" value="InterPro"/>
</dbReference>
<evidence type="ECO:0000313" key="3">
    <source>
        <dbReference type="EMBL" id="PKS10047.1"/>
    </source>
</evidence>
<comment type="caution">
    <text evidence="3">The sequence shown here is derived from an EMBL/GenBank/DDBJ whole genome shotgun (WGS) entry which is preliminary data.</text>
</comment>
<dbReference type="InterPro" id="IPR000719">
    <property type="entry name" value="Prot_kinase_dom"/>
</dbReference>
<sequence>MDENFPPNGPVATIYVYHRDHPLPANSSWYILTSDIRLEDPEVEGHQCHFWGIQYDQDQVPLYYVRNMSLHGTTYVLRKGKRINLPAYSPAACGWLLERETSVEFGKYSVKVEYRFWRPRTSDLDPIQEKEAQQFADDFEITRIILGAGGQGEVRLALNVKTQEQCVVKIINLVRIVASAGPNGHQWVARCRREAEVLSQLDHHNVVKLITHYRSPYTVYLFLELASGGDLTSYLERFVPREGDTQRILRQVVTGLKYIHDRGLIHRDVKPCNILLACIPRGTHRVCISDFGCAAIHASSRLMSGVGTRGYQAPEVHHSTIPQQPSADVWSLGLLVLEVYSREIKMPHGSHYAFRFPEEKMPTQEDVDLRIRTFFRKGEGQRVRLAKDFVSRCLRVHPEERMTAQQAADHPFLRSNDGVWSVVERIHEEGIPKVTPITTLGGELDDVAPKSRLGLKALPSSDSGSNVGRFGVPQGVAEDIAHGARSQSQLSSNQTVELQARVGRRVYPASHRDRANRFITMPFKFPSTADVDNFSGFFSRRDALLNPETKEEQASVTRAQRAHSIEATVAQPQEHMHGQDSEGSEEGSRGAPSKSSS</sequence>
<dbReference type="PROSITE" id="PS50011">
    <property type="entry name" value="PROTEIN_KINASE_DOM"/>
    <property type="match status" value="1"/>
</dbReference>
<proteinExistence type="predicted"/>
<dbReference type="VEuPathDB" id="FungiDB:jhhlp_004672"/>
<keyword evidence="4" id="KW-1185">Reference proteome</keyword>
<feature type="domain" description="Protein kinase" evidence="2">
    <location>
        <begin position="140"/>
        <end position="413"/>
    </location>
</feature>
<dbReference type="OrthoDB" id="74764at2759"/>
<dbReference type="Gene3D" id="1.10.510.10">
    <property type="entry name" value="Transferase(Phosphotransferase) domain 1"/>
    <property type="match status" value="1"/>
</dbReference>
<dbReference type="EMBL" id="NLAX01000010">
    <property type="protein sequence ID" value="PKS10047.1"/>
    <property type="molecule type" value="Genomic_DNA"/>
</dbReference>
<organism evidence="3 4">
    <name type="scientific">Lomentospora prolificans</name>
    <dbReference type="NCBI Taxonomy" id="41688"/>
    <lineage>
        <taxon>Eukaryota</taxon>
        <taxon>Fungi</taxon>
        <taxon>Dikarya</taxon>
        <taxon>Ascomycota</taxon>
        <taxon>Pezizomycotina</taxon>
        <taxon>Sordariomycetes</taxon>
        <taxon>Hypocreomycetidae</taxon>
        <taxon>Microascales</taxon>
        <taxon>Microascaceae</taxon>
        <taxon>Lomentospora</taxon>
    </lineage>
</organism>
<dbReference type="Gene3D" id="3.30.200.20">
    <property type="entry name" value="Phosphorylase Kinase, domain 1"/>
    <property type="match status" value="1"/>
</dbReference>
<dbReference type="Pfam" id="PF00069">
    <property type="entry name" value="Pkinase"/>
    <property type="match status" value="1"/>
</dbReference>